<dbReference type="InterPro" id="IPR001623">
    <property type="entry name" value="DnaJ_domain"/>
</dbReference>
<feature type="compositionally biased region" description="Polar residues" evidence="2">
    <location>
        <begin position="340"/>
        <end position="356"/>
    </location>
</feature>
<dbReference type="InterPro" id="IPR051938">
    <property type="entry name" value="Apopto_cytoskel_mod"/>
</dbReference>
<dbReference type="PROSITE" id="PS50076">
    <property type="entry name" value="DNAJ_2"/>
    <property type="match status" value="1"/>
</dbReference>
<name>A0AAX6MYW5_9PEZI</name>
<feature type="region of interest" description="Disordered" evidence="2">
    <location>
        <begin position="560"/>
        <end position="779"/>
    </location>
</feature>
<feature type="compositionally biased region" description="Polar residues" evidence="2">
    <location>
        <begin position="561"/>
        <end position="572"/>
    </location>
</feature>
<evidence type="ECO:0000256" key="2">
    <source>
        <dbReference type="SAM" id="MobiDB-lite"/>
    </source>
</evidence>
<feature type="compositionally biased region" description="Low complexity" evidence="2">
    <location>
        <begin position="314"/>
        <end position="327"/>
    </location>
</feature>
<feature type="compositionally biased region" description="Polar residues" evidence="2">
    <location>
        <begin position="409"/>
        <end position="419"/>
    </location>
</feature>
<reference evidence="4 5" key="1">
    <citation type="journal article" date="2024" name="Front Chem Biol">
        <title>Unveiling the potential of Daldinia eschscholtzii MFLUCC 19-0629 through bioactivity and bioinformatics studies for enhanced sustainable agriculture production.</title>
        <authorList>
            <person name="Brooks S."/>
            <person name="Weaver J.A."/>
            <person name="Klomchit A."/>
            <person name="Alharthi S.A."/>
            <person name="Onlamun T."/>
            <person name="Nurani R."/>
            <person name="Vong T.K."/>
            <person name="Alberti F."/>
            <person name="Greco C."/>
        </authorList>
    </citation>
    <scope>NUCLEOTIDE SEQUENCE [LARGE SCALE GENOMIC DNA]</scope>
    <source>
        <strain evidence="4">MFLUCC 19-0629</strain>
    </source>
</reference>
<feature type="region of interest" description="Disordered" evidence="2">
    <location>
        <begin position="76"/>
        <end position="431"/>
    </location>
</feature>
<feature type="domain" description="J" evidence="3">
    <location>
        <begin position="9"/>
        <end position="75"/>
    </location>
</feature>
<dbReference type="EMBL" id="JBANMG010000001">
    <property type="protein sequence ID" value="KAK6957805.1"/>
    <property type="molecule type" value="Genomic_DNA"/>
</dbReference>
<dbReference type="InterPro" id="IPR018253">
    <property type="entry name" value="DnaJ_domain_CS"/>
</dbReference>
<feature type="compositionally biased region" description="Basic and acidic residues" evidence="2">
    <location>
        <begin position="261"/>
        <end position="270"/>
    </location>
</feature>
<dbReference type="Gene3D" id="1.10.287.110">
    <property type="entry name" value="DnaJ domain"/>
    <property type="match status" value="1"/>
</dbReference>
<evidence type="ECO:0000259" key="3">
    <source>
        <dbReference type="PROSITE" id="PS50076"/>
    </source>
</evidence>
<evidence type="ECO:0000313" key="4">
    <source>
        <dbReference type="EMBL" id="KAK6957805.1"/>
    </source>
</evidence>
<organism evidence="4 5">
    <name type="scientific">Daldinia eschscholtzii</name>
    <dbReference type="NCBI Taxonomy" id="292717"/>
    <lineage>
        <taxon>Eukaryota</taxon>
        <taxon>Fungi</taxon>
        <taxon>Dikarya</taxon>
        <taxon>Ascomycota</taxon>
        <taxon>Pezizomycotina</taxon>
        <taxon>Sordariomycetes</taxon>
        <taxon>Xylariomycetidae</taxon>
        <taxon>Xylariales</taxon>
        <taxon>Hypoxylaceae</taxon>
        <taxon>Daldinia</taxon>
    </lineage>
</organism>
<feature type="compositionally biased region" description="Low complexity" evidence="2">
    <location>
        <begin position="379"/>
        <end position="398"/>
    </location>
</feature>
<keyword evidence="5" id="KW-1185">Reference proteome</keyword>
<dbReference type="InterPro" id="IPR036869">
    <property type="entry name" value="J_dom_sf"/>
</dbReference>
<gene>
    <name evidence="4" type="ORF">Daesc_000594</name>
</gene>
<dbReference type="PRINTS" id="PR00625">
    <property type="entry name" value="JDOMAIN"/>
</dbReference>
<feature type="compositionally biased region" description="Polar residues" evidence="2">
    <location>
        <begin position="226"/>
        <end position="254"/>
    </location>
</feature>
<feature type="compositionally biased region" description="Basic and acidic residues" evidence="2">
    <location>
        <begin position="137"/>
        <end position="148"/>
    </location>
</feature>
<dbReference type="SMART" id="SM00271">
    <property type="entry name" value="DnaJ"/>
    <property type="match status" value="1"/>
</dbReference>
<feature type="compositionally biased region" description="Polar residues" evidence="2">
    <location>
        <begin position="595"/>
        <end position="604"/>
    </location>
</feature>
<keyword evidence="1" id="KW-0143">Chaperone</keyword>
<evidence type="ECO:0000313" key="5">
    <source>
        <dbReference type="Proteomes" id="UP001369815"/>
    </source>
</evidence>
<evidence type="ECO:0000256" key="1">
    <source>
        <dbReference type="ARBA" id="ARBA00023186"/>
    </source>
</evidence>
<feature type="compositionally biased region" description="Basic and acidic residues" evidence="2">
    <location>
        <begin position="715"/>
        <end position="725"/>
    </location>
</feature>
<dbReference type="PROSITE" id="PS00636">
    <property type="entry name" value="DNAJ_1"/>
    <property type="match status" value="1"/>
</dbReference>
<sequence length="954" mass="105492">MPKWDKTRDYYADLELSASASTEEVKKQFKRLALKYHPDRNPGREAEVNPKFQTIQSAHEILSDETLRRQYDDARRAYSIRNPRASGVRGNPWQDIAKQYPPPPTRNTTQRSPTRPHSGAQRYTSFTTNMPRTPRANPRDDPQSRKSYADAWENMRPNASRRAPPPTPGRAPTSATRDTKASDSESAPPRTAYQQQKAQAAFGTRRAGFVPRSPGQADEPPVPSKNYFTTRTHSSMFTEVPVNPTSTEPRTSTKADPLAQFREKVWDERQSMPYHSPGGEKTSLFDDVPGIGRTTSTRSPRKAEMPGAFPQPRPRSSSPPRSSSNDGGSEDSSRFDKSTKSSTNQQVPNGNGTFQPRFNDRHKQTAESNGVYPPPRPGTTENPSTTNTTDSSSTQTTNGPSVYAPSFPSLVNSSNLQHSQPKKENGNIGGHVYRSVSAGYRCPAPQVHNPSSGGVKLKKNPSLLPIEEKQRSAVDSLISNRSKYGRKCSIDFPEVNDELEHVTSPKRTRLNTDRRCFSSFTFAAGNDIHSQGAGLARNSADSINTRFVDDELPEDWKFSAGTATASDPQTPTRVPPHSRSRIGRRHVPRSRYTETDSVPSTQSGVGNGAGNGFSAGEWSDKIGSQHFEPQPPRSTSSSPSRRANLKKSKPVKMTAGTAGLVDEEESEGWQEVHRSSTGSAQTNMDTATAMDIDSPPSEKANDTPKVSQMNGARKIPVEPHREEWRAGNVNGVRTKSTSPARDGDPAKGSMAQSAPPNTASIPAANPFVAQHGGSEDTDEFRTTFSDFKKVEPFADPAPRGLGDFGDLKTTLPFQSMPSEQIPLGKEHSSKPTTLEFPAPPVAPRLPQSVLTAGVRPNQVQFSKYAQDFYQYMDKWESFNARIMAHFSTRQEHFKIRRQQRGAAWLDTSLGGSDAVRDYLTELEQDQVVRQQWLSAHADHQAKIREFMMFRDQVK</sequence>
<comment type="caution">
    <text evidence="4">The sequence shown here is derived from an EMBL/GenBank/DDBJ whole genome shotgun (WGS) entry which is preliminary data.</text>
</comment>
<feature type="compositionally biased region" description="Polar residues" evidence="2">
    <location>
        <begin position="106"/>
        <end position="131"/>
    </location>
</feature>
<dbReference type="CDD" id="cd06257">
    <property type="entry name" value="DnaJ"/>
    <property type="match status" value="1"/>
</dbReference>
<proteinExistence type="predicted"/>
<dbReference type="PANTHER" id="PTHR44145:SF3">
    <property type="entry name" value="DNAJ HOMOLOG SUBFAMILY A MEMBER 3, MITOCHONDRIAL"/>
    <property type="match status" value="1"/>
</dbReference>
<dbReference type="AlphaFoldDB" id="A0AAX6MYW5"/>
<accession>A0AAX6MYW5</accession>
<feature type="compositionally biased region" description="Low complexity" evidence="2">
    <location>
        <begin position="633"/>
        <end position="642"/>
    </location>
</feature>
<dbReference type="PANTHER" id="PTHR44145">
    <property type="entry name" value="DNAJ HOMOLOG SUBFAMILY A MEMBER 3, MITOCHONDRIAL"/>
    <property type="match status" value="1"/>
</dbReference>
<feature type="compositionally biased region" description="Basic residues" evidence="2">
    <location>
        <begin position="576"/>
        <end position="589"/>
    </location>
</feature>
<protein>
    <recommendedName>
        <fullName evidence="3">J domain-containing protein</fullName>
    </recommendedName>
</protein>
<dbReference type="Proteomes" id="UP001369815">
    <property type="component" value="Unassembled WGS sequence"/>
</dbReference>
<feature type="compositionally biased region" description="Polar residues" evidence="2">
    <location>
        <begin position="750"/>
        <end position="760"/>
    </location>
</feature>
<feature type="compositionally biased region" description="Polar residues" evidence="2">
    <location>
        <begin position="675"/>
        <end position="686"/>
    </location>
</feature>
<dbReference type="Pfam" id="PF00226">
    <property type="entry name" value="DnaJ"/>
    <property type="match status" value="1"/>
</dbReference>
<dbReference type="SUPFAM" id="SSF46565">
    <property type="entry name" value="Chaperone J-domain"/>
    <property type="match status" value="1"/>
</dbReference>